<feature type="transmembrane region" description="Helical" evidence="1">
    <location>
        <begin position="448"/>
        <end position="475"/>
    </location>
</feature>
<evidence type="ECO:0000256" key="1">
    <source>
        <dbReference type="SAM" id="Phobius"/>
    </source>
</evidence>
<feature type="transmembrane region" description="Helical" evidence="1">
    <location>
        <begin position="172"/>
        <end position="190"/>
    </location>
</feature>
<feature type="transmembrane region" description="Helical" evidence="1">
    <location>
        <begin position="481"/>
        <end position="503"/>
    </location>
</feature>
<dbReference type="RefSeq" id="WP_146325422.1">
    <property type="nucleotide sequence ID" value="NZ_BAABLR010000063.1"/>
</dbReference>
<evidence type="ECO:0000313" key="2">
    <source>
        <dbReference type="EMBL" id="TWT21539.1"/>
    </source>
</evidence>
<feature type="transmembrane region" description="Helical" evidence="1">
    <location>
        <begin position="111"/>
        <end position="129"/>
    </location>
</feature>
<organism evidence="2 3">
    <name type="scientific">Corynebacterium canis</name>
    <dbReference type="NCBI Taxonomy" id="679663"/>
    <lineage>
        <taxon>Bacteria</taxon>
        <taxon>Bacillati</taxon>
        <taxon>Actinomycetota</taxon>
        <taxon>Actinomycetes</taxon>
        <taxon>Mycobacteriales</taxon>
        <taxon>Corynebacteriaceae</taxon>
        <taxon>Corynebacterium</taxon>
    </lineage>
</organism>
<keyword evidence="1" id="KW-0472">Membrane</keyword>
<keyword evidence="3" id="KW-1185">Reference proteome</keyword>
<keyword evidence="1" id="KW-0812">Transmembrane</keyword>
<keyword evidence="1" id="KW-1133">Transmembrane helix</keyword>
<feature type="transmembrane region" description="Helical" evidence="1">
    <location>
        <begin position="305"/>
        <end position="323"/>
    </location>
</feature>
<feature type="transmembrane region" description="Helical" evidence="1">
    <location>
        <begin position="371"/>
        <end position="392"/>
    </location>
</feature>
<feature type="transmembrane region" description="Helical" evidence="1">
    <location>
        <begin position="202"/>
        <end position="224"/>
    </location>
</feature>
<feature type="transmembrane region" description="Helical" evidence="1">
    <location>
        <begin position="404"/>
        <end position="427"/>
    </location>
</feature>
<feature type="transmembrane region" description="Helical" evidence="1">
    <location>
        <begin position="329"/>
        <end position="350"/>
    </location>
</feature>
<reference evidence="2 3" key="1">
    <citation type="submission" date="2019-08" db="EMBL/GenBank/DDBJ databases">
        <authorList>
            <person name="Lei W."/>
        </authorList>
    </citation>
    <scope>NUCLEOTIDE SEQUENCE [LARGE SCALE GENOMIC DNA]</scope>
    <source>
        <strain evidence="2 3">CCUG 58627</strain>
    </source>
</reference>
<proteinExistence type="predicted"/>
<name>A0A5C5U740_9CORY</name>
<dbReference type="EMBL" id="VOHM01000030">
    <property type="protein sequence ID" value="TWT21539.1"/>
    <property type="molecule type" value="Genomic_DNA"/>
</dbReference>
<comment type="caution">
    <text evidence="2">The sequence shown here is derived from an EMBL/GenBank/DDBJ whole genome shotgun (WGS) entry which is preliminary data.</text>
</comment>
<protein>
    <submittedName>
        <fullName evidence="2">Uncharacterized protein</fullName>
    </submittedName>
</protein>
<sequence>MTRTLVQLQWLLWKRNLKGNPALIMMVLFTFIYGAAGFLSVGLGMGVETYDGAPMAIAGAVAIGTFVYVAVALMMPSGEKQLAPEAFATMPITTRDMLPALALSNLMQSRGVIASLCTLGTGLIAAFTLHSGLGVALLLPALILSLCNALLLGEAIAALLSAPMDRTKTERGVYIAAAVGMLVMLGYATFSSASAEGVFTYAAIGQVLVWTPLGAPAGIVVFAAEGAYLKAVASLAITLVTMALSAWLWWHSTSARLIAPLDRGSGSSKSERRGSGSLILPGLKHTVGSMVYSRVVRYMRRDSRFVGSLIFIPVLILFFLYQGRVNGDFQLYIGAGVMALLACSVAINDYGYDGPANWLHIATGVPAKTLVVARHLGAISVPFVGFLAYLVMMNLLAEDKNTSSLVTAGAFGGFLVGAGASAALSAYNPFPTGKPGTNPWQDRSGFSGAALASTFILMLLGWIPVAPGVALMVWGSFTANTLLITLGVVLVLLIPAQLYAYLVRRSIRQVDQKYPEIFEKVRGYV</sequence>
<feature type="transmembrane region" description="Helical" evidence="1">
    <location>
        <begin position="275"/>
        <end position="293"/>
    </location>
</feature>
<dbReference type="Proteomes" id="UP000320791">
    <property type="component" value="Unassembled WGS sequence"/>
</dbReference>
<feature type="transmembrane region" description="Helical" evidence="1">
    <location>
        <begin position="21"/>
        <end position="43"/>
    </location>
</feature>
<dbReference type="OrthoDB" id="3261041at2"/>
<feature type="transmembrane region" description="Helical" evidence="1">
    <location>
        <begin position="135"/>
        <end position="160"/>
    </location>
</feature>
<accession>A0A5C5U740</accession>
<feature type="transmembrane region" description="Helical" evidence="1">
    <location>
        <begin position="55"/>
        <end position="75"/>
    </location>
</feature>
<feature type="transmembrane region" description="Helical" evidence="1">
    <location>
        <begin position="231"/>
        <end position="250"/>
    </location>
</feature>
<gene>
    <name evidence="2" type="ORF">FRX94_11155</name>
</gene>
<dbReference type="AlphaFoldDB" id="A0A5C5U740"/>
<evidence type="ECO:0000313" key="3">
    <source>
        <dbReference type="Proteomes" id="UP000320791"/>
    </source>
</evidence>